<protein>
    <recommendedName>
        <fullName evidence="2">DUF3826 domain-containing protein</fullName>
    </recommendedName>
</protein>
<name>A0A1J5SI43_9ZZZZ</name>
<accession>A0A1J5SI43</accession>
<reference evidence="1" key="1">
    <citation type="submission" date="2016-10" db="EMBL/GenBank/DDBJ databases">
        <title>Sequence of Gallionella enrichment culture.</title>
        <authorList>
            <person name="Poehlein A."/>
            <person name="Muehling M."/>
            <person name="Daniel R."/>
        </authorList>
    </citation>
    <scope>NUCLEOTIDE SEQUENCE</scope>
</reference>
<dbReference type="AlphaFoldDB" id="A0A1J5SI43"/>
<gene>
    <name evidence="1" type="ORF">GALL_95890</name>
</gene>
<dbReference type="Pfam" id="PF12875">
    <property type="entry name" value="DUF3826"/>
    <property type="match status" value="1"/>
</dbReference>
<comment type="caution">
    <text evidence="1">The sequence shown here is derived from an EMBL/GenBank/DDBJ whole genome shotgun (WGS) entry which is preliminary data.</text>
</comment>
<dbReference type="InterPro" id="IPR024284">
    <property type="entry name" value="DUF3826"/>
</dbReference>
<dbReference type="EMBL" id="MLJW01000033">
    <property type="protein sequence ID" value="OIR08090.1"/>
    <property type="molecule type" value="Genomic_DNA"/>
</dbReference>
<sequence length="225" mass="24544">MSPRSVLLLSLLASAAIATSLPAQTVPPAASSTSQAAGPAEFQVKRAEKIAKDLHLGDAAKTARVSNIIARQYYDLGLIQAAYDDALKSAKSEDHHDKKAFAHAKAAALAAENAATDKLHGAYLARLGAELTPEQIDAVKDGMTYHVVEVTYRVYQEMLPTLTPEQKAQIHAWLVEAREHAMDAGTSKAKHAWFGKYKGRINIYLTKQGYDLKAAEQRLFSKHKH</sequence>
<organism evidence="1">
    <name type="scientific">mine drainage metagenome</name>
    <dbReference type="NCBI Taxonomy" id="410659"/>
    <lineage>
        <taxon>unclassified sequences</taxon>
        <taxon>metagenomes</taxon>
        <taxon>ecological metagenomes</taxon>
    </lineage>
</organism>
<proteinExistence type="predicted"/>
<evidence type="ECO:0000313" key="1">
    <source>
        <dbReference type="EMBL" id="OIR08090.1"/>
    </source>
</evidence>
<evidence type="ECO:0008006" key="2">
    <source>
        <dbReference type="Google" id="ProtNLM"/>
    </source>
</evidence>